<feature type="transmembrane region" description="Helical" evidence="7">
    <location>
        <begin position="198"/>
        <end position="219"/>
    </location>
</feature>
<feature type="transmembrane region" description="Helical" evidence="7">
    <location>
        <begin position="131"/>
        <end position="152"/>
    </location>
</feature>
<proteinExistence type="inferred from homology"/>
<feature type="transmembrane region" description="Helical" evidence="7">
    <location>
        <begin position="35"/>
        <end position="58"/>
    </location>
</feature>
<dbReference type="Pfam" id="PF07690">
    <property type="entry name" value="MFS_1"/>
    <property type="match status" value="1"/>
</dbReference>
<keyword evidence="3" id="KW-0813">Transport</keyword>
<keyword evidence="6 7" id="KW-0472">Membrane</keyword>
<dbReference type="GO" id="GO:0016020">
    <property type="term" value="C:membrane"/>
    <property type="evidence" value="ECO:0007669"/>
    <property type="project" value="UniProtKB-SubCell"/>
</dbReference>
<feature type="transmembrane region" description="Helical" evidence="7">
    <location>
        <begin position="240"/>
        <end position="263"/>
    </location>
</feature>
<feature type="transmembrane region" description="Helical" evidence="7">
    <location>
        <begin position="419"/>
        <end position="437"/>
    </location>
</feature>
<evidence type="ECO:0000313" key="9">
    <source>
        <dbReference type="Proteomes" id="UP000628442"/>
    </source>
</evidence>
<gene>
    <name evidence="8" type="ORF">GCM10007387_07360</name>
</gene>
<feature type="transmembrane region" description="Helical" evidence="7">
    <location>
        <begin position="387"/>
        <end position="407"/>
    </location>
</feature>
<evidence type="ECO:0000256" key="7">
    <source>
        <dbReference type="SAM" id="Phobius"/>
    </source>
</evidence>
<dbReference type="GO" id="GO:0022857">
    <property type="term" value="F:transmembrane transporter activity"/>
    <property type="evidence" value="ECO:0007669"/>
    <property type="project" value="InterPro"/>
</dbReference>
<dbReference type="Pfam" id="PF03092">
    <property type="entry name" value="BT1"/>
    <property type="match status" value="1"/>
</dbReference>
<feature type="transmembrane region" description="Helical" evidence="7">
    <location>
        <begin position="296"/>
        <end position="318"/>
    </location>
</feature>
<name>A0AA87XPY8_9BURK</name>
<keyword evidence="5 7" id="KW-1133">Transmembrane helix</keyword>
<dbReference type="InterPro" id="IPR011701">
    <property type="entry name" value="MFS"/>
</dbReference>
<evidence type="ECO:0000256" key="6">
    <source>
        <dbReference type="ARBA" id="ARBA00023136"/>
    </source>
</evidence>
<feature type="transmembrane region" description="Helical" evidence="7">
    <location>
        <begin position="102"/>
        <end position="125"/>
    </location>
</feature>
<dbReference type="InterPro" id="IPR004752">
    <property type="entry name" value="AmpG_permease/AT-1"/>
</dbReference>
<reference evidence="8" key="1">
    <citation type="journal article" date="2014" name="Int. J. Syst. Evol. Microbiol.">
        <title>Complete genome sequence of Corynebacterium casei LMG S-19264T (=DSM 44701T), isolated from a smear-ripened cheese.</title>
        <authorList>
            <consortium name="US DOE Joint Genome Institute (JGI-PGF)"/>
            <person name="Walter F."/>
            <person name="Albersmeier A."/>
            <person name="Kalinowski J."/>
            <person name="Ruckert C."/>
        </authorList>
    </citation>
    <scope>NUCLEOTIDE SEQUENCE</scope>
    <source>
        <strain evidence="8">KCTC 12343</strain>
    </source>
</reference>
<evidence type="ECO:0000256" key="1">
    <source>
        <dbReference type="ARBA" id="ARBA00004141"/>
    </source>
</evidence>
<keyword evidence="4 7" id="KW-0812">Transmembrane</keyword>
<dbReference type="PANTHER" id="PTHR12778:SF10">
    <property type="entry name" value="MAJOR FACILITATOR SUPERFAMILY DOMAIN-CONTAINING PROTEIN 3"/>
    <property type="match status" value="1"/>
</dbReference>
<feature type="transmembrane region" description="Helical" evidence="7">
    <location>
        <begin position="325"/>
        <end position="345"/>
    </location>
</feature>
<dbReference type="Gene3D" id="1.20.1250.20">
    <property type="entry name" value="MFS general substrate transporter like domains"/>
    <property type="match status" value="2"/>
</dbReference>
<evidence type="ECO:0000256" key="2">
    <source>
        <dbReference type="ARBA" id="ARBA00007015"/>
    </source>
</evidence>
<feature type="transmembrane region" description="Helical" evidence="7">
    <location>
        <begin position="351"/>
        <end position="375"/>
    </location>
</feature>
<dbReference type="EMBL" id="BMWV01000001">
    <property type="protein sequence ID" value="GGY27824.1"/>
    <property type="molecule type" value="Genomic_DNA"/>
</dbReference>
<comment type="caution">
    <text evidence="8">The sequence shown here is derived from an EMBL/GenBank/DDBJ whole genome shotgun (WGS) entry which is preliminary data.</text>
</comment>
<comment type="similarity">
    <text evidence="2">Belongs to the major facilitator superfamily. Folate-biopterin transporter (TC 2.A.71) family.</text>
</comment>
<dbReference type="Proteomes" id="UP000628442">
    <property type="component" value="Unassembled WGS sequence"/>
</dbReference>
<dbReference type="InterPro" id="IPR036259">
    <property type="entry name" value="MFS_trans_sf"/>
</dbReference>
<dbReference type="AlphaFoldDB" id="A0AA87XPY8"/>
<feature type="transmembrane region" description="Helical" evidence="7">
    <location>
        <begin position="172"/>
        <end position="192"/>
    </location>
</feature>
<organism evidence="8 9">
    <name type="scientific">Pseudoduganella albidiflava</name>
    <dbReference type="NCBI Taxonomy" id="321983"/>
    <lineage>
        <taxon>Bacteria</taxon>
        <taxon>Pseudomonadati</taxon>
        <taxon>Pseudomonadota</taxon>
        <taxon>Betaproteobacteria</taxon>
        <taxon>Burkholderiales</taxon>
        <taxon>Oxalobacteraceae</taxon>
        <taxon>Telluria group</taxon>
        <taxon>Pseudoduganella</taxon>
    </lineage>
</organism>
<evidence type="ECO:0000313" key="8">
    <source>
        <dbReference type="EMBL" id="GGY27824.1"/>
    </source>
</evidence>
<dbReference type="InterPro" id="IPR039309">
    <property type="entry name" value="BT1"/>
</dbReference>
<evidence type="ECO:0000256" key="4">
    <source>
        <dbReference type="ARBA" id="ARBA00022692"/>
    </source>
</evidence>
<comment type="subcellular location">
    <subcellularLocation>
        <location evidence="1">Membrane</location>
        <topology evidence="1">Multi-pass membrane protein</topology>
    </subcellularLocation>
</comment>
<evidence type="ECO:0000256" key="5">
    <source>
        <dbReference type="ARBA" id="ARBA00022989"/>
    </source>
</evidence>
<protein>
    <submittedName>
        <fullName evidence="8">MFS transporter</fullName>
    </submittedName>
</protein>
<dbReference type="SUPFAM" id="SSF103473">
    <property type="entry name" value="MFS general substrate transporter"/>
    <property type="match status" value="1"/>
</dbReference>
<sequence>MARRPRIADPGIAGQDRPVCNDNKDVMKAVQRSPWWWVPTLYFGQGIPYFAVLNLSLVMYKNTGFSNADIAFYTSWLYLPWVIKPLWAPIVEMFGTKRQWTVVLQGLTGVALALVAFTTHLPAFFQMSLAVLWLMAFSSATHDIAADGFYMLALGQKEQAAYVGVRSTFYRLANITGQGALVALAGILITRTGDPRTAWSIVFGLLGVVFALLSTYHFFMLPRPAADTRARLKGNPFTEFLLTFAAFFRKKGIVTILGFLLLFRLGESQLLKMVVPFLLDPVAEGGLGLDNTQVGFVYGTVGIIALTVGGLLGGLAIARFGLKRCLWPMAFILHVPGLVFVYLSQVQPDSIGLIAVAMAVEQFGYGFGFASYLMYMIMVCEGEHKTAHYAICTGFMALGMMVPQMASGWLQELMGYQHFFIWASLATIPAFAMTALVKIDPEFGRN</sequence>
<feature type="transmembrane region" description="Helical" evidence="7">
    <location>
        <begin position="70"/>
        <end position="90"/>
    </location>
</feature>
<dbReference type="PANTHER" id="PTHR12778">
    <property type="entry name" value="SOLUTE CARRIER FAMILY 33 ACETYL-COA TRANSPORTER -RELATED"/>
    <property type="match status" value="1"/>
</dbReference>
<reference evidence="8" key="2">
    <citation type="submission" date="2022-12" db="EMBL/GenBank/DDBJ databases">
        <authorList>
            <person name="Sun Q."/>
            <person name="Kim S."/>
        </authorList>
    </citation>
    <scope>NUCLEOTIDE SEQUENCE</scope>
    <source>
        <strain evidence="8">KCTC 12343</strain>
    </source>
</reference>
<evidence type="ECO:0000256" key="3">
    <source>
        <dbReference type="ARBA" id="ARBA00022448"/>
    </source>
</evidence>
<accession>A0AA87XPY8</accession>